<sequence>MSGKIEIKPGIYAEDISEEKRQARYTLTEEDISEMVHDLLRFATEK</sequence>
<dbReference type="EMBL" id="KE356560">
    <property type="protein sequence ID" value="ERG92574.1"/>
    <property type="molecule type" value="Genomic_DNA"/>
</dbReference>
<gene>
    <name evidence="1" type="ORF">J07HQW1_02618</name>
</gene>
<accession>U1MR65</accession>
<organism evidence="1 2">
    <name type="scientific">Haloquadratum walsbyi J07HQW1</name>
    <dbReference type="NCBI Taxonomy" id="1238424"/>
    <lineage>
        <taxon>Archaea</taxon>
        <taxon>Methanobacteriati</taxon>
        <taxon>Methanobacteriota</taxon>
        <taxon>Stenosarchaea group</taxon>
        <taxon>Halobacteria</taxon>
        <taxon>Halobacteriales</taxon>
        <taxon>Haloferacaceae</taxon>
        <taxon>Haloquadratum</taxon>
    </lineage>
</organism>
<proteinExistence type="predicted"/>
<evidence type="ECO:0000313" key="2">
    <source>
        <dbReference type="Proteomes" id="UP000030649"/>
    </source>
</evidence>
<protein>
    <submittedName>
        <fullName evidence="1">Uncharacterized protein</fullName>
    </submittedName>
</protein>
<dbReference type="HOGENOM" id="CLU_217072_0_0_2"/>
<dbReference type="Proteomes" id="UP000030649">
    <property type="component" value="Unassembled WGS sequence"/>
</dbReference>
<evidence type="ECO:0000313" key="1">
    <source>
        <dbReference type="EMBL" id="ERG92574.1"/>
    </source>
</evidence>
<name>U1MR65_9EURY</name>
<reference evidence="1 2" key="1">
    <citation type="journal article" date="2013" name="PLoS ONE">
        <title>Assembly-driven community genomics of a hypersaline microbial ecosystem.</title>
        <authorList>
            <person name="Podell S."/>
            <person name="Ugalde J.A."/>
            <person name="Narasingarao P."/>
            <person name="Banfield J.F."/>
            <person name="Heidelberg K.B."/>
            <person name="Allen E.E."/>
        </authorList>
    </citation>
    <scope>NUCLEOTIDE SEQUENCE [LARGE SCALE GENOMIC DNA]</scope>
    <source>
        <strain evidence="2">J07HQW1</strain>
    </source>
</reference>
<dbReference type="AlphaFoldDB" id="U1MR65"/>